<dbReference type="SUPFAM" id="SSF53067">
    <property type="entry name" value="Actin-like ATPase domain"/>
    <property type="match status" value="2"/>
</dbReference>
<dbReference type="PANTHER" id="PTHR14187:SF5">
    <property type="entry name" value="HEAT SHOCK 70 KDA PROTEIN 12A"/>
    <property type="match status" value="1"/>
</dbReference>
<dbReference type="OMA" id="MEREMMH"/>
<dbReference type="EMBL" id="MCGN01000008">
    <property type="protein sequence ID" value="ORY93987.1"/>
    <property type="molecule type" value="Genomic_DNA"/>
</dbReference>
<dbReference type="CDD" id="cd10229">
    <property type="entry name" value="ASKHA_NBD_HSP70_HSPA12"/>
    <property type="match status" value="1"/>
</dbReference>
<evidence type="ECO:0000313" key="5">
    <source>
        <dbReference type="Proteomes" id="UP000242180"/>
    </source>
</evidence>
<dbReference type="Proteomes" id="UP000242180">
    <property type="component" value="Unassembled WGS sequence"/>
</dbReference>
<keyword evidence="1" id="KW-0547">Nucleotide-binding</keyword>
<evidence type="ECO:0008006" key="6">
    <source>
        <dbReference type="Google" id="ProtNLM"/>
    </source>
</evidence>
<dbReference type="InterPro" id="IPR043129">
    <property type="entry name" value="ATPase_NBD"/>
</dbReference>
<gene>
    <name evidence="4" type="ORF">BCR43DRAFT_495678</name>
</gene>
<dbReference type="OrthoDB" id="2963168at2759"/>
<dbReference type="Pfam" id="PF00012">
    <property type="entry name" value="HSP70"/>
    <property type="match status" value="1"/>
</dbReference>
<dbReference type="STRING" id="13706.A0A1X2H6G4"/>
<organism evidence="4 5">
    <name type="scientific">Syncephalastrum racemosum</name>
    <name type="common">Filamentous fungus</name>
    <dbReference type="NCBI Taxonomy" id="13706"/>
    <lineage>
        <taxon>Eukaryota</taxon>
        <taxon>Fungi</taxon>
        <taxon>Fungi incertae sedis</taxon>
        <taxon>Mucoromycota</taxon>
        <taxon>Mucoromycotina</taxon>
        <taxon>Mucoromycetes</taxon>
        <taxon>Mucorales</taxon>
        <taxon>Syncephalastraceae</taxon>
        <taxon>Syncephalastrum</taxon>
    </lineage>
</organism>
<sequence length="662" mass="74576">MSFDSPTFDISDYSYVIGIDFGTTFSGCCYAFTRDNSEEIFDIIRWPRQTNPYPKTPTISLYPQGSTKLAAWGQEARRMASRRGNDHLLSRFKLHLDENLDLPPLPNGLTALDTIAHYLEAFHAHICAELQRSFASNYDQSKFRYCLTVPAMWSDQAKATMREAAIRAGIINRWDHPDRLMLISEPEAAALYCEKKCEQFNLGHNQRFMICDAGGGTVDLIVFEIDDSGSKRSLREVTKGQGDSCGSTFLDARMREYLQNRFYGLGRVSDTAMESMMEHFVEAIKPQFEGDEEQFLRLPATLGLASQDDPAAGIEDGNLRIPAEDLCQHVFEPVVQKVLDLIDEQVRQSHVMLDAIFLVGGFGQSEYLRRRVIDEFQQRVGFIGVPPRGELAVVRGAVYFGLNPLMVTERVSRRTYGVETRMVFDSVLDPSEQCIKGDDGRLFCKQRFSTYVQKGQRVKVDECVSKNFMIAYPNDTDTDLFAYDGDGPVPRLTTHPQVFKVARFPIKMPKFNGVQKGEPIFMSIKMFFGQTEIKIEVHIRDRVFTFTSAFETLERGIPGLNGAMQGLNMRGDLDVPGTVPSGNSMFSSGSNSNLSSPNTTSRPPSLPGHHDYVYPPPVSRYPRSFRGEDDDVFYDGDSRNSSGLHGTTKKLLGTFKFGKRKH</sequence>
<dbReference type="Gene3D" id="3.30.420.40">
    <property type="match status" value="2"/>
</dbReference>
<dbReference type="GO" id="GO:0140662">
    <property type="term" value="F:ATP-dependent protein folding chaperone"/>
    <property type="evidence" value="ECO:0007669"/>
    <property type="project" value="InterPro"/>
</dbReference>
<keyword evidence="2" id="KW-0067">ATP-binding</keyword>
<dbReference type="Gene3D" id="3.90.640.10">
    <property type="entry name" value="Actin, Chain A, domain 4"/>
    <property type="match status" value="1"/>
</dbReference>
<dbReference type="AlphaFoldDB" id="A0A1X2H6G4"/>
<accession>A0A1X2H6G4</accession>
<evidence type="ECO:0000256" key="3">
    <source>
        <dbReference type="SAM" id="MobiDB-lite"/>
    </source>
</evidence>
<evidence type="ECO:0000256" key="1">
    <source>
        <dbReference type="ARBA" id="ARBA00022741"/>
    </source>
</evidence>
<reference evidence="4 5" key="1">
    <citation type="submission" date="2016-07" db="EMBL/GenBank/DDBJ databases">
        <title>Pervasive Adenine N6-methylation of Active Genes in Fungi.</title>
        <authorList>
            <consortium name="DOE Joint Genome Institute"/>
            <person name="Mondo S.J."/>
            <person name="Dannebaum R.O."/>
            <person name="Kuo R.C."/>
            <person name="Labutti K."/>
            <person name="Haridas S."/>
            <person name="Kuo A."/>
            <person name="Salamov A."/>
            <person name="Ahrendt S.R."/>
            <person name="Lipzen A."/>
            <person name="Sullivan W."/>
            <person name="Andreopoulos W.B."/>
            <person name="Clum A."/>
            <person name="Lindquist E."/>
            <person name="Daum C."/>
            <person name="Ramamoorthy G.K."/>
            <person name="Gryganskyi A."/>
            <person name="Culley D."/>
            <person name="Magnuson J.K."/>
            <person name="James T.Y."/>
            <person name="O'Malley M.A."/>
            <person name="Stajich J.E."/>
            <person name="Spatafora J.W."/>
            <person name="Visel A."/>
            <person name="Grigoriev I.V."/>
        </authorList>
    </citation>
    <scope>NUCLEOTIDE SEQUENCE [LARGE SCALE GENOMIC DNA]</scope>
    <source>
        <strain evidence="4 5">NRRL 2496</strain>
    </source>
</reference>
<dbReference type="PANTHER" id="PTHR14187">
    <property type="entry name" value="ALPHA KINASE/ELONGATION FACTOR 2 KINASE"/>
    <property type="match status" value="1"/>
</dbReference>
<dbReference type="InParanoid" id="A0A1X2H6G4"/>
<protein>
    <recommendedName>
        <fullName evidence="6">Actin-like ATPase domain-containing protein</fullName>
    </recommendedName>
</protein>
<dbReference type="GO" id="GO:0005524">
    <property type="term" value="F:ATP binding"/>
    <property type="evidence" value="ECO:0007669"/>
    <property type="project" value="UniProtKB-KW"/>
</dbReference>
<name>A0A1X2H6G4_SYNRA</name>
<feature type="region of interest" description="Disordered" evidence="3">
    <location>
        <begin position="571"/>
        <end position="620"/>
    </location>
</feature>
<proteinExistence type="predicted"/>
<keyword evidence="5" id="KW-1185">Reference proteome</keyword>
<evidence type="ECO:0000313" key="4">
    <source>
        <dbReference type="EMBL" id="ORY93987.1"/>
    </source>
</evidence>
<feature type="compositionally biased region" description="Low complexity" evidence="3">
    <location>
        <begin position="580"/>
        <end position="603"/>
    </location>
</feature>
<evidence type="ECO:0000256" key="2">
    <source>
        <dbReference type="ARBA" id="ARBA00022840"/>
    </source>
</evidence>
<dbReference type="InterPro" id="IPR013126">
    <property type="entry name" value="Hsp_70_fam"/>
</dbReference>
<comment type="caution">
    <text evidence="4">The sequence shown here is derived from an EMBL/GenBank/DDBJ whole genome shotgun (WGS) entry which is preliminary data.</text>
</comment>